<name>A0ABQ9SBX4_9PEZI</name>
<dbReference type="GeneID" id="85379698"/>
<protein>
    <submittedName>
        <fullName evidence="2">Uncharacterized protein</fullName>
    </submittedName>
</protein>
<reference evidence="2 3" key="1">
    <citation type="submission" date="2016-10" db="EMBL/GenBank/DDBJ databases">
        <title>The genome sequence of Colletotrichum fioriniae PJ7.</title>
        <authorList>
            <person name="Baroncelli R."/>
        </authorList>
    </citation>
    <scope>NUCLEOTIDE SEQUENCE [LARGE SCALE GENOMIC DNA]</scope>
    <source>
        <strain evidence="2 3">IMI 384185</strain>
    </source>
</reference>
<feature type="region of interest" description="Disordered" evidence="1">
    <location>
        <begin position="179"/>
        <end position="199"/>
    </location>
</feature>
<organism evidence="2 3">
    <name type="scientific">Colletotrichum paranaense</name>
    <dbReference type="NCBI Taxonomy" id="1914294"/>
    <lineage>
        <taxon>Eukaryota</taxon>
        <taxon>Fungi</taxon>
        <taxon>Dikarya</taxon>
        <taxon>Ascomycota</taxon>
        <taxon>Pezizomycotina</taxon>
        <taxon>Sordariomycetes</taxon>
        <taxon>Hypocreomycetidae</taxon>
        <taxon>Glomerellales</taxon>
        <taxon>Glomerellaceae</taxon>
        <taxon>Colletotrichum</taxon>
        <taxon>Colletotrichum acutatum species complex</taxon>
    </lineage>
</organism>
<evidence type="ECO:0000313" key="3">
    <source>
        <dbReference type="Proteomes" id="UP001241169"/>
    </source>
</evidence>
<dbReference type="EMBL" id="MOPA01000009">
    <property type="protein sequence ID" value="KAK1531891.1"/>
    <property type="molecule type" value="Genomic_DNA"/>
</dbReference>
<feature type="region of interest" description="Disordered" evidence="1">
    <location>
        <begin position="308"/>
        <end position="344"/>
    </location>
</feature>
<evidence type="ECO:0000313" key="2">
    <source>
        <dbReference type="EMBL" id="KAK1531891.1"/>
    </source>
</evidence>
<dbReference type="Proteomes" id="UP001241169">
    <property type="component" value="Unassembled WGS sequence"/>
</dbReference>
<evidence type="ECO:0000256" key="1">
    <source>
        <dbReference type="SAM" id="MobiDB-lite"/>
    </source>
</evidence>
<comment type="caution">
    <text evidence="2">The sequence shown here is derived from an EMBL/GenBank/DDBJ whole genome shotgun (WGS) entry which is preliminary data.</text>
</comment>
<gene>
    <name evidence="2" type="ORF">CPAR01_11540</name>
</gene>
<feature type="compositionally biased region" description="Polar residues" evidence="1">
    <location>
        <begin position="181"/>
        <end position="199"/>
    </location>
</feature>
<sequence length="529" mass="60336">MESVNFGMTDSGVAGFGMVDFDMSSIPMFADKNAPDAFQWFDESLTNDVLPSISQPEPAASPFQADLDIMDNLSVPSDQKKWMFDVIFNDVIPYRYHDHFRLFPSIDFYHTLFYNRSNRDEIWGFVARFHDWISSVAASSSDDADKAIESLELRALFHGWPGESEHNTSSAIRLLDEASMEKQQATQASQMPSAVSTPSDMLLNRKRSVSQMSDWTENQHPILKTQLEVAPTFQYRGIIQNMERFKELDDAYDRHLRRAAGAAPEDDPSWPASPAKQQAYVRKLFESATDLSDFFELRKARERLNNIRNIQQGDSVQEAEANPRKRRRALNGQPAGQGLAARPKGMSKSDWALLDAKNTPVDLLEAVVHHRISSIEVEILCWKLLCCAMEQQQGFTMRPLWSGTRTVSTWEHFDTFSERWQAICDNIQDCKMIIHSLTRADWFCKYAGAPSKERGAKLSNDLLNGRRDIQNQVGRDIIKERTSQQEWVASESFEIRDRHGDLISKGGHLGDIKRRQLAVRDKGKCNRSS</sequence>
<proteinExistence type="predicted"/>
<accession>A0ABQ9SBX4</accession>
<dbReference type="RefSeq" id="XP_060346147.1">
    <property type="nucleotide sequence ID" value="XM_060495799.1"/>
</dbReference>
<keyword evidence="3" id="KW-1185">Reference proteome</keyword>